<evidence type="ECO:0000313" key="4">
    <source>
        <dbReference type="Proteomes" id="UP000230886"/>
    </source>
</evidence>
<dbReference type="AlphaFoldDB" id="A0A2A5J6P0"/>
<dbReference type="SMART" id="SM00822">
    <property type="entry name" value="PKS_KR"/>
    <property type="match status" value="1"/>
</dbReference>
<feature type="domain" description="Ketoreductase" evidence="2">
    <location>
        <begin position="3"/>
        <end position="181"/>
    </location>
</feature>
<dbReference type="PANTHER" id="PTHR42760:SF40">
    <property type="entry name" value="3-OXOACYL-[ACYL-CARRIER-PROTEIN] REDUCTASE, CHLOROPLASTIC"/>
    <property type="match status" value="1"/>
</dbReference>
<proteinExistence type="inferred from homology"/>
<accession>A0A2A5J6P0</accession>
<dbReference type="PANTHER" id="PTHR42760">
    <property type="entry name" value="SHORT-CHAIN DEHYDROGENASES/REDUCTASES FAMILY MEMBER"/>
    <property type="match status" value="1"/>
</dbReference>
<evidence type="ECO:0000259" key="2">
    <source>
        <dbReference type="SMART" id="SM00822"/>
    </source>
</evidence>
<dbReference type="Pfam" id="PF13561">
    <property type="entry name" value="adh_short_C2"/>
    <property type="match status" value="1"/>
</dbReference>
<dbReference type="Gene3D" id="3.40.50.720">
    <property type="entry name" value="NAD(P)-binding Rossmann-like Domain"/>
    <property type="match status" value="1"/>
</dbReference>
<gene>
    <name evidence="3" type="ORF">CHR55_21905</name>
</gene>
<reference evidence="3 4" key="1">
    <citation type="submission" date="2017-07" db="EMBL/GenBank/DDBJ databases">
        <title>Draft sequence of Rhodococcus enclensis 23b-28.</title>
        <authorList>
            <person name="Besaury L."/>
            <person name="Sancelme M."/>
            <person name="Amato P."/>
            <person name="Lallement A."/>
            <person name="Delort A.-M."/>
        </authorList>
    </citation>
    <scope>NUCLEOTIDE SEQUENCE [LARGE SCALE GENOMIC DNA]</scope>
    <source>
        <strain evidence="3 4">23b-28</strain>
    </source>
</reference>
<sequence length="241" mass="24983">MTRTVLVTGGGTGIGRAVAAAFARDGDTVFVTGRRTEPLEKTAEELGDNVHALTCDNSDPKDLKRLQDSLPGTIDVVVHCAGGNTDFDREAPSDLESLAAGWRANLDSNLISAVLTTAAVRDRIPSGGAVITIGSIAADKGAGAYGAAKAAVATWNVDLAAELGPEGITANIVSPGYIADTEFFRDFLTDERRTMLIESTSTKRAGTPDDIASAVHFLASPGARQITGQVLAVNGGERTSR</sequence>
<dbReference type="CDD" id="cd05233">
    <property type="entry name" value="SDR_c"/>
    <property type="match status" value="1"/>
</dbReference>
<comment type="caution">
    <text evidence="3">The sequence shown here is derived from an EMBL/GenBank/DDBJ whole genome shotgun (WGS) entry which is preliminary data.</text>
</comment>
<evidence type="ECO:0000256" key="1">
    <source>
        <dbReference type="ARBA" id="ARBA00006484"/>
    </source>
</evidence>
<dbReference type="GO" id="GO:0016616">
    <property type="term" value="F:oxidoreductase activity, acting on the CH-OH group of donors, NAD or NADP as acceptor"/>
    <property type="evidence" value="ECO:0007669"/>
    <property type="project" value="UniProtKB-ARBA"/>
</dbReference>
<dbReference type="GO" id="GO:0030497">
    <property type="term" value="P:fatty acid elongation"/>
    <property type="evidence" value="ECO:0007669"/>
    <property type="project" value="TreeGrafter"/>
</dbReference>
<dbReference type="EMBL" id="NOVD01000018">
    <property type="protein sequence ID" value="PCK25288.1"/>
    <property type="molecule type" value="Genomic_DNA"/>
</dbReference>
<dbReference type="PRINTS" id="PR00081">
    <property type="entry name" value="GDHRDH"/>
</dbReference>
<dbReference type="InterPro" id="IPR002347">
    <property type="entry name" value="SDR_fam"/>
</dbReference>
<comment type="similarity">
    <text evidence="1">Belongs to the short-chain dehydrogenases/reductases (SDR) family.</text>
</comment>
<dbReference type="InterPro" id="IPR057326">
    <property type="entry name" value="KR_dom"/>
</dbReference>
<dbReference type="InterPro" id="IPR036291">
    <property type="entry name" value="NAD(P)-bd_dom_sf"/>
</dbReference>
<dbReference type="Proteomes" id="UP000230886">
    <property type="component" value="Unassembled WGS sequence"/>
</dbReference>
<dbReference type="SUPFAM" id="SSF51735">
    <property type="entry name" value="NAD(P)-binding Rossmann-fold domains"/>
    <property type="match status" value="1"/>
</dbReference>
<organism evidence="3 4">
    <name type="scientific">Rhodococcus qingshengii</name>
    <dbReference type="NCBI Taxonomy" id="334542"/>
    <lineage>
        <taxon>Bacteria</taxon>
        <taxon>Bacillati</taxon>
        <taxon>Actinomycetota</taxon>
        <taxon>Actinomycetes</taxon>
        <taxon>Mycobacteriales</taxon>
        <taxon>Nocardiaceae</taxon>
        <taxon>Rhodococcus</taxon>
        <taxon>Rhodococcus erythropolis group</taxon>
    </lineage>
</organism>
<dbReference type="RefSeq" id="WP_075834490.1">
    <property type="nucleotide sequence ID" value="NZ_NOVD01000018.1"/>
</dbReference>
<protein>
    <submittedName>
        <fullName evidence="3">NAD(P)-dependent oxidoreductase</fullName>
    </submittedName>
</protein>
<name>A0A2A5J6P0_RHOSG</name>
<evidence type="ECO:0000313" key="3">
    <source>
        <dbReference type="EMBL" id="PCK25288.1"/>
    </source>
</evidence>
<dbReference type="PRINTS" id="PR00080">
    <property type="entry name" value="SDRFAMILY"/>
</dbReference>